<feature type="compositionally biased region" description="Low complexity" evidence="1">
    <location>
        <begin position="50"/>
        <end position="61"/>
    </location>
</feature>
<dbReference type="EMBL" id="JELX01000020">
    <property type="protein sequence ID" value="KYF70004.1"/>
    <property type="molecule type" value="Genomic_DNA"/>
</dbReference>
<evidence type="ECO:0000256" key="1">
    <source>
        <dbReference type="SAM" id="MobiDB-lite"/>
    </source>
</evidence>
<accession>A0A150QPX8</accession>
<protein>
    <submittedName>
        <fullName evidence="2">Uncharacterized protein</fullName>
    </submittedName>
</protein>
<proteinExistence type="predicted"/>
<comment type="caution">
    <text evidence="2">The sequence shown here is derived from an EMBL/GenBank/DDBJ whole genome shotgun (WGS) entry which is preliminary data.</text>
</comment>
<gene>
    <name evidence="2" type="ORF">BE04_35300</name>
</gene>
<name>A0A150QPX8_SORCE</name>
<feature type="region of interest" description="Disordered" evidence="1">
    <location>
        <begin position="40"/>
        <end position="61"/>
    </location>
</feature>
<evidence type="ECO:0000313" key="3">
    <source>
        <dbReference type="Proteomes" id="UP000075604"/>
    </source>
</evidence>
<reference evidence="2 3" key="1">
    <citation type="submission" date="2014-02" db="EMBL/GenBank/DDBJ databases">
        <title>The small core and large imbalanced accessory genome model reveals a collaborative survival strategy of Sorangium cellulosum strains in nature.</title>
        <authorList>
            <person name="Han K."/>
            <person name="Peng R."/>
            <person name="Blom J."/>
            <person name="Li Y.-Z."/>
        </authorList>
    </citation>
    <scope>NUCLEOTIDE SEQUENCE [LARGE SCALE GENOMIC DNA]</scope>
    <source>
        <strain evidence="2 3">So0157-18</strain>
    </source>
</reference>
<organism evidence="2 3">
    <name type="scientific">Sorangium cellulosum</name>
    <name type="common">Polyangium cellulosum</name>
    <dbReference type="NCBI Taxonomy" id="56"/>
    <lineage>
        <taxon>Bacteria</taxon>
        <taxon>Pseudomonadati</taxon>
        <taxon>Myxococcota</taxon>
        <taxon>Polyangia</taxon>
        <taxon>Polyangiales</taxon>
        <taxon>Polyangiaceae</taxon>
        <taxon>Sorangium</taxon>
    </lineage>
</organism>
<dbReference type="AlphaFoldDB" id="A0A150QPX8"/>
<dbReference type="Proteomes" id="UP000075604">
    <property type="component" value="Unassembled WGS sequence"/>
</dbReference>
<sequence length="84" mass="8873">MPRPCSAAEILRSVPPRDRAVPLRLGTDLDDREAAKRFVEGVRTGDPPWRSRSAGSGSISAEAEHSGLPCAFSMSGAVDLARGP</sequence>
<evidence type="ECO:0000313" key="2">
    <source>
        <dbReference type="EMBL" id="KYF70004.1"/>
    </source>
</evidence>